<proteinExistence type="predicted"/>
<dbReference type="AlphaFoldDB" id="A0A2I0TPR3"/>
<organism evidence="1 2">
    <name type="scientific">Limosa lapponica baueri</name>
    <dbReference type="NCBI Taxonomy" id="1758121"/>
    <lineage>
        <taxon>Eukaryota</taxon>
        <taxon>Metazoa</taxon>
        <taxon>Chordata</taxon>
        <taxon>Craniata</taxon>
        <taxon>Vertebrata</taxon>
        <taxon>Euteleostomi</taxon>
        <taxon>Archelosauria</taxon>
        <taxon>Archosauria</taxon>
        <taxon>Dinosauria</taxon>
        <taxon>Saurischia</taxon>
        <taxon>Theropoda</taxon>
        <taxon>Coelurosauria</taxon>
        <taxon>Aves</taxon>
        <taxon>Neognathae</taxon>
        <taxon>Neoaves</taxon>
        <taxon>Charadriiformes</taxon>
        <taxon>Scolopacidae</taxon>
        <taxon>Limosa</taxon>
    </lineage>
</organism>
<evidence type="ECO:0000313" key="2">
    <source>
        <dbReference type="Proteomes" id="UP000233556"/>
    </source>
</evidence>
<name>A0A2I0TPR3_LIMLA</name>
<keyword evidence="2" id="KW-1185">Reference proteome</keyword>
<evidence type="ECO:0000313" key="1">
    <source>
        <dbReference type="EMBL" id="PKU35801.1"/>
    </source>
</evidence>
<sequence length="107" mass="11892">MLCMTTFSPSDDGHLLLLQSSLSLALVAMVSQRSMNCQSSKGEKEISVVMDNVIEILYEICANKSTECSLRKKAEFGKQTNDFTFEKEDSFNLKVFGKVIKHSGSSE</sequence>
<dbReference type="Proteomes" id="UP000233556">
    <property type="component" value="Unassembled WGS sequence"/>
</dbReference>
<gene>
    <name evidence="1" type="ORF">llap_13895</name>
</gene>
<reference evidence="2" key="1">
    <citation type="submission" date="2017-11" db="EMBL/GenBank/DDBJ databases">
        <authorList>
            <person name="Lima N.C."/>
            <person name="Parody-Merino A.M."/>
            <person name="Battley P.F."/>
            <person name="Fidler A.E."/>
            <person name="Prosdocimi F."/>
        </authorList>
    </citation>
    <scope>NUCLEOTIDE SEQUENCE [LARGE SCALE GENOMIC DNA]</scope>
</reference>
<protein>
    <submittedName>
        <fullName evidence="1">Uncharacterized protein</fullName>
    </submittedName>
</protein>
<reference evidence="2" key="2">
    <citation type="submission" date="2017-12" db="EMBL/GenBank/DDBJ databases">
        <title>Genome sequence of the Bar-tailed Godwit (Limosa lapponica baueri).</title>
        <authorList>
            <person name="Lima N.C.B."/>
            <person name="Parody-Merino A.M."/>
            <person name="Battley P.F."/>
            <person name="Fidler A.E."/>
            <person name="Prosdocimi F."/>
        </authorList>
    </citation>
    <scope>NUCLEOTIDE SEQUENCE [LARGE SCALE GENOMIC DNA]</scope>
</reference>
<accession>A0A2I0TPR3</accession>
<dbReference type="EMBL" id="KZ508034">
    <property type="protein sequence ID" value="PKU35801.1"/>
    <property type="molecule type" value="Genomic_DNA"/>
</dbReference>